<proteinExistence type="predicted"/>
<reference evidence="2" key="1">
    <citation type="submission" date="2021-02" db="EMBL/GenBank/DDBJ databases">
        <authorList>
            <person name="Nowell W R."/>
        </authorList>
    </citation>
    <scope>NUCLEOTIDE SEQUENCE</scope>
</reference>
<dbReference type="Proteomes" id="UP000663877">
    <property type="component" value="Unassembled WGS sequence"/>
</dbReference>
<dbReference type="EMBL" id="CAJNOM010000260">
    <property type="protein sequence ID" value="CAF1294165.1"/>
    <property type="molecule type" value="Genomic_DNA"/>
</dbReference>
<evidence type="ECO:0000313" key="2">
    <source>
        <dbReference type="EMBL" id="CAF1309377.1"/>
    </source>
</evidence>
<evidence type="ECO:0000313" key="3">
    <source>
        <dbReference type="Proteomes" id="UP000663832"/>
    </source>
</evidence>
<dbReference type="OrthoDB" id="428577at2759"/>
<dbReference type="AlphaFoldDB" id="A0A815EQ15"/>
<dbReference type="PANTHER" id="PTHR36649:SF28">
    <property type="entry name" value="UBIQUITIN-LIKE DOMAIN-CONTAINING PROTEIN"/>
    <property type="match status" value="1"/>
</dbReference>
<dbReference type="EMBL" id="CAJNOI010000570">
    <property type="protein sequence ID" value="CAF1309377.1"/>
    <property type="molecule type" value="Genomic_DNA"/>
</dbReference>
<gene>
    <name evidence="2" type="ORF">BJG266_LOCUS32726</name>
    <name evidence="1" type="ORF">QVE165_LOCUS30869</name>
</gene>
<organism evidence="2 4">
    <name type="scientific">Adineta steineri</name>
    <dbReference type="NCBI Taxonomy" id="433720"/>
    <lineage>
        <taxon>Eukaryota</taxon>
        <taxon>Metazoa</taxon>
        <taxon>Spiralia</taxon>
        <taxon>Gnathifera</taxon>
        <taxon>Rotifera</taxon>
        <taxon>Eurotatoria</taxon>
        <taxon>Bdelloidea</taxon>
        <taxon>Adinetida</taxon>
        <taxon>Adinetidae</taxon>
        <taxon>Adineta</taxon>
    </lineage>
</organism>
<accession>A0A815EQ15</accession>
<protein>
    <submittedName>
        <fullName evidence="2">Uncharacterized protein</fullName>
    </submittedName>
</protein>
<keyword evidence="3" id="KW-1185">Reference proteome</keyword>
<comment type="caution">
    <text evidence="2">The sequence shown here is derived from an EMBL/GenBank/DDBJ whole genome shotgun (WGS) entry which is preliminary data.</text>
</comment>
<sequence>MGVGVGSLLVRILNSINSDILISGKHENEIWLESNNSPDESPVSYYATRHDATKSITQTAYDLTKHRRFAHGRGIHSTSDINTAKLYAPAFTYNRKKILYCASESSQSKGFNKN</sequence>
<evidence type="ECO:0000313" key="4">
    <source>
        <dbReference type="Proteomes" id="UP000663877"/>
    </source>
</evidence>
<dbReference type="Proteomes" id="UP000663832">
    <property type="component" value="Unassembled WGS sequence"/>
</dbReference>
<dbReference type="PANTHER" id="PTHR36649">
    <property type="entry name" value="UBIQUITIN-LIKE DOMAIN-CONTAINING PROTEIN"/>
    <property type="match status" value="1"/>
</dbReference>
<evidence type="ECO:0000313" key="1">
    <source>
        <dbReference type="EMBL" id="CAF1294165.1"/>
    </source>
</evidence>
<name>A0A815EQ15_9BILA</name>